<reference evidence="1" key="1">
    <citation type="submission" date="2016-07" db="EMBL/GenBank/DDBJ databases">
        <title>Transcriptome profile of the human placenta.</title>
        <authorList>
            <person name="Majewska M."/>
            <person name="Lipka A."/>
            <person name="Paukszto L."/>
            <person name="Jastrzebski J.P."/>
            <person name="Myszczynski K."/>
            <person name="Gowkielewicz M."/>
            <person name="Jozwik M."/>
            <person name="Majewski M.K."/>
        </authorList>
    </citation>
    <scope>NUCLEOTIDE SEQUENCE</scope>
    <source>
        <tissue evidence="1">Placenta</tissue>
    </source>
</reference>
<accession>A0A1S5UZ12</accession>
<proteinExistence type="evidence at transcript level"/>
<dbReference type="EMBL" id="KX533479">
    <property type="protein sequence ID" value="AQN67633.1"/>
    <property type="molecule type" value="mRNA"/>
</dbReference>
<organism evidence="1">
    <name type="scientific">Homo sapiens</name>
    <name type="common">Human</name>
    <dbReference type="NCBI Taxonomy" id="9606"/>
    <lineage>
        <taxon>Eukaryota</taxon>
        <taxon>Metazoa</taxon>
        <taxon>Chordata</taxon>
        <taxon>Craniata</taxon>
        <taxon>Vertebrata</taxon>
        <taxon>Euteleostomi</taxon>
        <taxon>Mammalia</taxon>
        <taxon>Eutheria</taxon>
        <taxon>Euarchontoglires</taxon>
        <taxon>Primates</taxon>
        <taxon>Haplorrhini</taxon>
        <taxon>Catarrhini</taxon>
        <taxon>Hominidae</taxon>
        <taxon>Homo</taxon>
    </lineage>
</organism>
<name>A0A1S5UZ12_HUMAN</name>
<dbReference type="AlphaFoldDB" id="A0A1S5UZ12"/>
<protein>
    <submittedName>
        <fullName evidence="1">HCG2021613 isoform 2</fullName>
    </submittedName>
</protein>
<reference evidence="1" key="2">
    <citation type="submission" date="2017-02" db="EMBL/GenBank/DDBJ databases">
        <title>Faculty of Medical Sciences, University of Warmia and Mazury in Olsztyn, Poland.</title>
        <authorList>
            <person name="Majewska M."/>
            <person name="Lipka A."/>
            <person name="Gowkielewicz M."/>
            <person name="Jozwik M."/>
            <person name="Majewski M.K."/>
        </authorList>
    </citation>
    <scope>NUCLEOTIDE SEQUENCE</scope>
    <source>
        <tissue evidence="1">Placenta</tissue>
    </source>
</reference>
<sequence length="59" mass="6618">MTAFGLGIPTFLVMQPSGSQPRFPALTQNGVALVRTPLTSVYLRVREPAHMTVWRKFFP</sequence>
<evidence type="ECO:0000313" key="1">
    <source>
        <dbReference type="EMBL" id="AQN67633.1"/>
    </source>
</evidence>